<gene>
    <name evidence="2" type="ORF">LCGC14_1832910</name>
</gene>
<organism evidence="2">
    <name type="scientific">marine sediment metagenome</name>
    <dbReference type="NCBI Taxonomy" id="412755"/>
    <lineage>
        <taxon>unclassified sequences</taxon>
        <taxon>metagenomes</taxon>
        <taxon>ecological metagenomes</taxon>
    </lineage>
</organism>
<evidence type="ECO:0000256" key="1">
    <source>
        <dbReference type="SAM" id="MobiDB-lite"/>
    </source>
</evidence>
<protein>
    <submittedName>
        <fullName evidence="2">Uncharacterized protein</fullName>
    </submittedName>
</protein>
<name>A0A0F9H3L0_9ZZZZ</name>
<reference evidence="2" key="1">
    <citation type="journal article" date="2015" name="Nature">
        <title>Complex archaea that bridge the gap between prokaryotes and eukaryotes.</title>
        <authorList>
            <person name="Spang A."/>
            <person name="Saw J.H."/>
            <person name="Jorgensen S.L."/>
            <person name="Zaremba-Niedzwiedzka K."/>
            <person name="Martijn J."/>
            <person name="Lind A.E."/>
            <person name="van Eijk R."/>
            <person name="Schleper C."/>
            <person name="Guy L."/>
            <person name="Ettema T.J."/>
        </authorList>
    </citation>
    <scope>NUCLEOTIDE SEQUENCE</scope>
</reference>
<accession>A0A0F9H3L0</accession>
<feature type="compositionally biased region" description="Basic and acidic residues" evidence="1">
    <location>
        <begin position="1"/>
        <end position="11"/>
    </location>
</feature>
<evidence type="ECO:0000313" key="2">
    <source>
        <dbReference type="EMBL" id="KKL97596.1"/>
    </source>
</evidence>
<feature type="region of interest" description="Disordered" evidence="1">
    <location>
        <begin position="1"/>
        <end position="37"/>
    </location>
</feature>
<proteinExistence type="predicted"/>
<comment type="caution">
    <text evidence="2">The sequence shown here is derived from an EMBL/GenBank/DDBJ whole genome shotgun (WGS) entry which is preliminary data.</text>
</comment>
<dbReference type="EMBL" id="LAZR01018131">
    <property type="protein sequence ID" value="KKL97596.1"/>
    <property type="molecule type" value="Genomic_DNA"/>
</dbReference>
<sequence length="37" mass="4267">MAKKTTKETKKTVRKPVVKKPEPSVPHDPIVRKQLSR</sequence>
<dbReference type="AlphaFoldDB" id="A0A0F9H3L0"/>